<dbReference type="Gene3D" id="2.40.37.20">
    <property type="entry name" value="D-serine dehydratase-like domain"/>
    <property type="match status" value="1"/>
</dbReference>
<accession>A0ABM0LTW7</accession>
<dbReference type="CDD" id="cd06819">
    <property type="entry name" value="PLPDE_III_LS_D-TA"/>
    <property type="match status" value="1"/>
</dbReference>
<name>A0ABM0LTW7_SACKO</name>
<evidence type="ECO:0000313" key="4">
    <source>
        <dbReference type="Proteomes" id="UP000694865"/>
    </source>
</evidence>
<feature type="domain" description="D-serine dehydratase-like" evidence="3">
    <location>
        <begin position="279"/>
        <end position="366"/>
    </location>
</feature>
<evidence type="ECO:0000259" key="3">
    <source>
        <dbReference type="SMART" id="SM01119"/>
    </source>
</evidence>
<evidence type="ECO:0000313" key="5">
    <source>
        <dbReference type="RefSeq" id="XP_006811208.1"/>
    </source>
</evidence>
<gene>
    <name evidence="5" type="primary">LOC100378941</name>
</gene>
<dbReference type="InterPro" id="IPR051466">
    <property type="entry name" value="D-amino_acid_metab_enzyme"/>
</dbReference>
<keyword evidence="4" id="KW-1185">Reference proteome</keyword>
<protein>
    <submittedName>
        <fullName evidence="5">Uncharacterized protein LOC100378941</fullName>
    </submittedName>
</protein>
<organism evidence="4 5">
    <name type="scientific">Saccoglossus kowalevskii</name>
    <name type="common">Acorn worm</name>
    <dbReference type="NCBI Taxonomy" id="10224"/>
    <lineage>
        <taxon>Eukaryota</taxon>
        <taxon>Metazoa</taxon>
        <taxon>Hemichordata</taxon>
        <taxon>Enteropneusta</taxon>
        <taxon>Harrimaniidae</taxon>
        <taxon>Saccoglossus</taxon>
    </lineage>
</organism>
<evidence type="ECO:0000256" key="1">
    <source>
        <dbReference type="ARBA" id="ARBA00005323"/>
    </source>
</evidence>
<comment type="similarity">
    <text evidence="1">Belongs to the DSD1 family.</text>
</comment>
<keyword evidence="2" id="KW-0456">Lyase</keyword>
<dbReference type="PANTHER" id="PTHR28004">
    <property type="entry name" value="ZGC:162816-RELATED"/>
    <property type="match status" value="1"/>
</dbReference>
<dbReference type="InterPro" id="IPR001608">
    <property type="entry name" value="Ala_racemase_N"/>
</dbReference>
<dbReference type="Proteomes" id="UP000694865">
    <property type="component" value="Unplaced"/>
</dbReference>
<dbReference type="SUPFAM" id="SSF51419">
    <property type="entry name" value="PLP-binding barrel"/>
    <property type="match status" value="1"/>
</dbReference>
<dbReference type="Pfam" id="PF01168">
    <property type="entry name" value="Ala_racemase_N"/>
    <property type="match status" value="1"/>
</dbReference>
<evidence type="ECO:0000256" key="2">
    <source>
        <dbReference type="ARBA" id="ARBA00023239"/>
    </source>
</evidence>
<dbReference type="GeneID" id="100378941"/>
<proteinExistence type="inferred from homology"/>
<dbReference type="RefSeq" id="XP_006811208.1">
    <property type="nucleotide sequence ID" value="XM_006811145.1"/>
</dbReference>
<dbReference type="InterPro" id="IPR042208">
    <property type="entry name" value="D-ser_dehydrat-like_sf"/>
</dbReference>
<reference evidence="5" key="1">
    <citation type="submission" date="2025-08" db="UniProtKB">
        <authorList>
            <consortium name="RefSeq"/>
        </authorList>
    </citation>
    <scope>IDENTIFICATION</scope>
    <source>
        <tissue evidence="5">Testes</tissue>
    </source>
</reference>
<dbReference type="InterPro" id="IPR026956">
    <property type="entry name" value="D-ser_dehydrat-like_dom"/>
</dbReference>
<dbReference type="InterPro" id="IPR029066">
    <property type="entry name" value="PLP-binding_barrel"/>
</dbReference>
<dbReference type="PANTHER" id="PTHR28004:SF2">
    <property type="entry name" value="D-SERINE DEHYDRATASE"/>
    <property type="match status" value="1"/>
</dbReference>
<dbReference type="Pfam" id="PF14031">
    <property type="entry name" value="D-ser_dehydrat"/>
    <property type="match status" value="1"/>
</dbReference>
<sequence>MAASNDEGLTVTLRPPCVVGDKVEDIDTPALVVDLDKMERNMDKMTEFMKEFPSCKLRPHAKSHKCPAIARMQIQRGAVGVCVQKVTEAEAMVNGGIKDVLVTNEIYGKTKLKRLASLASKARIGVCVDSIENLRQVSAAAKDQQTNIDVLVEVNLKMYRCGVEPDEVVPLVLLAKELPNITFVGLQCYAGRNQHIRESAMRSFASHDAMDIAKIAIKNLSDAGIECKYVTGAGTGTFKYEGGIGVLDEFQCGSYIFMDVDYCRNIGDDGKQFFEFEQSLFVLSTVHSLQGGSMARAILDAGIKAIGADSGPPEVYPWKDLVYFFGGDEHGIIVPPGPYKLGEKVYLIPGHCDPCVNLYDWIVGIRNNVVETIWPVSGRGPGI</sequence>
<dbReference type="Gene3D" id="3.20.20.10">
    <property type="entry name" value="Alanine racemase"/>
    <property type="match status" value="1"/>
</dbReference>
<dbReference type="SMART" id="SM01119">
    <property type="entry name" value="D-ser_dehydrat"/>
    <property type="match status" value="1"/>
</dbReference>